<comment type="caution">
    <text evidence="1">The sequence shown here is derived from an EMBL/GenBank/DDBJ whole genome shotgun (WGS) entry which is preliminary data.</text>
</comment>
<organism evidence="1 2">
    <name type="scientific">Eumeta variegata</name>
    <name type="common">Bagworm moth</name>
    <name type="synonym">Eumeta japonica</name>
    <dbReference type="NCBI Taxonomy" id="151549"/>
    <lineage>
        <taxon>Eukaryota</taxon>
        <taxon>Metazoa</taxon>
        <taxon>Ecdysozoa</taxon>
        <taxon>Arthropoda</taxon>
        <taxon>Hexapoda</taxon>
        <taxon>Insecta</taxon>
        <taxon>Pterygota</taxon>
        <taxon>Neoptera</taxon>
        <taxon>Endopterygota</taxon>
        <taxon>Lepidoptera</taxon>
        <taxon>Glossata</taxon>
        <taxon>Ditrysia</taxon>
        <taxon>Tineoidea</taxon>
        <taxon>Psychidae</taxon>
        <taxon>Oiketicinae</taxon>
        <taxon>Eumeta</taxon>
    </lineage>
</organism>
<protein>
    <submittedName>
        <fullName evidence="1">Uncharacterized protein</fullName>
    </submittedName>
</protein>
<accession>A0A4C1SUI7</accession>
<sequence length="106" mass="11546">MSMVTSALPASWEGIVCLMEGNGLMKGIEGEWTTGTFTHWTKPNSESYNFTSVFSSDGYGDFVLYCVVMISDHTAPRSPLSASNADLSPMGFRQFSSCPPSFTQLL</sequence>
<keyword evidence="2" id="KW-1185">Reference proteome</keyword>
<dbReference type="EMBL" id="BGZK01000015">
    <property type="protein sequence ID" value="GBP04711.1"/>
    <property type="molecule type" value="Genomic_DNA"/>
</dbReference>
<dbReference type="AlphaFoldDB" id="A0A4C1SUI7"/>
<proteinExistence type="predicted"/>
<dbReference type="Proteomes" id="UP000299102">
    <property type="component" value="Unassembled WGS sequence"/>
</dbReference>
<evidence type="ECO:0000313" key="1">
    <source>
        <dbReference type="EMBL" id="GBP04711.1"/>
    </source>
</evidence>
<gene>
    <name evidence="1" type="ORF">EVAR_3668_1</name>
</gene>
<name>A0A4C1SUI7_EUMVA</name>
<evidence type="ECO:0000313" key="2">
    <source>
        <dbReference type="Proteomes" id="UP000299102"/>
    </source>
</evidence>
<reference evidence="1 2" key="1">
    <citation type="journal article" date="2019" name="Commun. Biol.">
        <title>The bagworm genome reveals a unique fibroin gene that provides high tensile strength.</title>
        <authorList>
            <person name="Kono N."/>
            <person name="Nakamura H."/>
            <person name="Ohtoshi R."/>
            <person name="Tomita M."/>
            <person name="Numata K."/>
            <person name="Arakawa K."/>
        </authorList>
    </citation>
    <scope>NUCLEOTIDE SEQUENCE [LARGE SCALE GENOMIC DNA]</scope>
</reference>